<dbReference type="GO" id="GO:0016857">
    <property type="term" value="F:racemase and epimerase activity, acting on carbohydrates and derivatives"/>
    <property type="evidence" value="ECO:0007669"/>
    <property type="project" value="InterPro"/>
</dbReference>
<dbReference type="EMBL" id="UINC01070572">
    <property type="protein sequence ID" value="SVC04826.1"/>
    <property type="molecule type" value="Genomic_DNA"/>
</dbReference>
<proteinExistence type="predicted"/>
<reference evidence="1" key="1">
    <citation type="submission" date="2018-05" db="EMBL/GenBank/DDBJ databases">
        <authorList>
            <person name="Lanie J.A."/>
            <person name="Ng W.-L."/>
            <person name="Kazmierczak K.M."/>
            <person name="Andrzejewski T.M."/>
            <person name="Davidsen T.M."/>
            <person name="Wayne K.J."/>
            <person name="Tettelin H."/>
            <person name="Glass J.I."/>
            <person name="Rusch D."/>
            <person name="Podicherti R."/>
            <person name="Tsui H.-C.T."/>
            <person name="Winkler M.E."/>
        </authorList>
    </citation>
    <scope>NUCLEOTIDE SEQUENCE</scope>
</reference>
<organism evidence="1">
    <name type="scientific">marine metagenome</name>
    <dbReference type="NCBI Taxonomy" id="408172"/>
    <lineage>
        <taxon>unclassified sequences</taxon>
        <taxon>metagenomes</taxon>
        <taxon>ecological metagenomes</taxon>
    </lineage>
</organism>
<dbReference type="AlphaFoldDB" id="A0A382IYT1"/>
<protein>
    <recommendedName>
        <fullName evidence="2">L-rhamnose mutarotase</fullName>
    </recommendedName>
</protein>
<evidence type="ECO:0008006" key="2">
    <source>
        <dbReference type="Google" id="ProtNLM"/>
    </source>
</evidence>
<dbReference type="InterPro" id="IPR011008">
    <property type="entry name" value="Dimeric_a/b-barrel"/>
</dbReference>
<dbReference type="InterPro" id="IPR052996">
    <property type="entry name" value="Carb_Metab_Mutarotase"/>
</dbReference>
<accession>A0A382IYT1</accession>
<dbReference type="SUPFAM" id="SSF54909">
    <property type="entry name" value="Dimeric alpha+beta barrel"/>
    <property type="match status" value="1"/>
</dbReference>
<dbReference type="InterPro" id="IPR008000">
    <property type="entry name" value="Rham/fucose_mutarotase"/>
</dbReference>
<dbReference type="PANTHER" id="PTHR43239">
    <property type="entry name" value="UPF0734 PROTEIN DDB_G0273871/DDB_G0273177"/>
    <property type="match status" value="1"/>
</dbReference>
<gene>
    <name evidence="1" type="ORF">METZ01_LOCUS257680</name>
</gene>
<dbReference type="PANTHER" id="PTHR43239:SF1">
    <property type="entry name" value="UPF0734 PROTEIN DDB_G0273871_DDB_G0273177"/>
    <property type="match status" value="1"/>
</dbReference>
<name>A0A382IYT1_9ZZZZ</name>
<dbReference type="Gene3D" id="3.30.70.100">
    <property type="match status" value="1"/>
</dbReference>
<evidence type="ECO:0000313" key="1">
    <source>
        <dbReference type="EMBL" id="SVC04826.1"/>
    </source>
</evidence>
<dbReference type="Pfam" id="PF05336">
    <property type="entry name" value="rhaM"/>
    <property type="match status" value="1"/>
</dbReference>
<sequence length="119" mass="14078">MKMVTQMKTFAMALDLVDEPGSIEEYKEHHKNVWPEVKEGLLEIGIEGMEIYLLGDRLFMVVETKDDFDITTDFQKYTDSSDRAAQWDTLMRKYQKMTPFTEDGDWWAPMQRVFDLNPK</sequence>